<organism evidence="1">
    <name type="scientific">Lotharella oceanica</name>
    <dbReference type="NCBI Taxonomy" id="641309"/>
    <lineage>
        <taxon>Eukaryota</taxon>
        <taxon>Sar</taxon>
        <taxon>Rhizaria</taxon>
        <taxon>Cercozoa</taxon>
        <taxon>Chlorarachniophyceae</taxon>
        <taxon>Lotharella</taxon>
    </lineage>
</organism>
<reference evidence="1" key="1">
    <citation type="submission" date="2021-01" db="EMBL/GenBank/DDBJ databases">
        <authorList>
            <person name="Corre E."/>
            <person name="Pelletier E."/>
            <person name="Niang G."/>
            <person name="Scheremetjew M."/>
            <person name="Finn R."/>
            <person name="Kale V."/>
            <person name="Holt S."/>
            <person name="Cochrane G."/>
            <person name="Meng A."/>
            <person name="Brown T."/>
            <person name="Cohen L."/>
        </authorList>
    </citation>
    <scope>NUCLEOTIDE SEQUENCE</scope>
    <source>
        <strain evidence="1">CCMP622</strain>
    </source>
</reference>
<gene>
    <name evidence="1" type="ORF">LSP00402_LOCUS7463</name>
</gene>
<protein>
    <submittedName>
        <fullName evidence="1">Uncharacterized protein</fullName>
    </submittedName>
</protein>
<accession>A0A7S2TMB5</accession>
<name>A0A7S2TMB5_9EUKA</name>
<evidence type="ECO:0000313" key="1">
    <source>
        <dbReference type="EMBL" id="CAD9759013.1"/>
    </source>
</evidence>
<sequence length="107" mass="11798">MEQLYGDAMPEACDGLFDGTFYEGTEAVEVGLADQIGDLRGFMKDRHPDAVLVGIKTNFYDRILTRLLPGMMTLTPIWGRKGGTLDNFEVDAAARLPSALIDSISWK</sequence>
<proteinExistence type="predicted"/>
<dbReference type="EMBL" id="HBHP01012000">
    <property type="protein sequence ID" value="CAD9759013.1"/>
    <property type="molecule type" value="Transcribed_RNA"/>
</dbReference>
<dbReference type="AlphaFoldDB" id="A0A7S2TMB5"/>